<dbReference type="Pfam" id="PF00294">
    <property type="entry name" value="PfkB"/>
    <property type="match status" value="1"/>
</dbReference>
<dbReference type="RefSeq" id="WP_012963086.1">
    <property type="nucleotide sequence ID" value="NC_013799.1"/>
</dbReference>
<dbReference type="GO" id="GO:0033786">
    <property type="term" value="F:heptose-1-phosphate adenylyltransferase activity"/>
    <property type="evidence" value="ECO:0007669"/>
    <property type="project" value="TreeGrafter"/>
</dbReference>
<dbReference type="KEGG" id="hte:Hydth_0437"/>
<keyword evidence="2" id="KW-0418">Kinase</keyword>
<proteinExistence type="predicted"/>
<dbReference type="PANTHER" id="PTHR46969:SF1">
    <property type="entry name" value="BIFUNCTIONAL PROTEIN HLDE"/>
    <property type="match status" value="1"/>
</dbReference>
<keyword evidence="5" id="KW-1185">Reference proteome</keyword>
<accession>D3DGF1</accession>
<protein>
    <submittedName>
        <fullName evidence="4">ADP-heptose synthase</fullName>
    </submittedName>
</protein>
<dbReference type="InterPro" id="IPR011913">
    <property type="entry name" value="RfaE_dom_I"/>
</dbReference>
<dbReference type="STRING" id="608538.HTH_0439"/>
<organism evidence="4 5">
    <name type="scientific">Hydrogenobacter thermophilus (strain DSM 6534 / IAM 12695 / TK-6)</name>
    <dbReference type="NCBI Taxonomy" id="608538"/>
    <lineage>
        <taxon>Bacteria</taxon>
        <taxon>Pseudomonadati</taxon>
        <taxon>Aquificota</taxon>
        <taxon>Aquificia</taxon>
        <taxon>Aquificales</taxon>
        <taxon>Aquificaceae</taxon>
        <taxon>Hydrogenobacter</taxon>
    </lineage>
</organism>
<dbReference type="CDD" id="cd01172">
    <property type="entry name" value="RfaE_like"/>
    <property type="match status" value="1"/>
</dbReference>
<feature type="domain" description="Carbohydrate kinase PfkB" evidence="3">
    <location>
        <begin position="19"/>
        <end position="301"/>
    </location>
</feature>
<dbReference type="EMBL" id="AP011112">
    <property type="protein sequence ID" value="BAI68903.1"/>
    <property type="molecule type" value="Genomic_DNA"/>
</dbReference>
<dbReference type="Gene3D" id="3.40.1190.20">
    <property type="match status" value="1"/>
</dbReference>
<evidence type="ECO:0000313" key="5">
    <source>
        <dbReference type="Proteomes" id="UP000002574"/>
    </source>
</evidence>
<dbReference type="PATRIC" id="fig|608538.5.peg.443"/>
<dbReference type="GO" id="GO:0005829">
    <property type="term" value="C:cytosol"/>
    <property type="evidence" value="ECO:0007669"/>
    <property type="project" value="TreeGrafter"/>
</dbReference>
<dbReference type="InterPro" id="IPR029056">
    <property type="entry name" value="Ribokinase-like"/>
</dbReference>
<dbReference type="InterPro" id="IPR002173">
    <property type="entry name" value="Carboh/pur_kinase_PfkB_CS"/>
</dbReference>
<name>D3DGF1_HYDTT</name>
<reference evidence="4 5" key="1">
    <citation type="journal article" date="2010" name="J. Bacteriol.">
        <title>Complete genome sequence of the thermophilic, obligately chemolithoautotrophic hydrogen-oxidizing bacterium Hydrogenobacter thermophilus TK-6.</title>
        <authorList>
            <person name="Arai H."/>
            <person name="Kanbe H."/>
            <person name="Ishii M."/>
            <person name="Igarashi Y."/>
        </authorList>
    </citation>
    <scope>NUCLEOTIDE SEQUENCE [LARGE SCALE GENOMIC DNA]</scope>
    <source>
        <strain evidence="5">DSM 6534 / IAM 12695 / TK-6 [Tokyo]</strain>
    </source>
</reference>
<evidence type="ECO:0000259" key="3">
    <source>
        <dbReference type="Pfam" id="PF00294"/>
    </source>
</evidence>
<dbReference type="PANTHER" id="PTHR46969">
    <property type="entry name" value="BIFUNCTIONAL PROTEIN HLDE"/>
    <property type="match status" value="1"/>
</dbReference>
<dbReference type="GO" id="GO:0033785">
    <property type="term" value="F:heptose 7-phosphate kinase activity"/>
    <property type="evidence" value="ECO:0007669"/>
    <property type="project" value="TreeGrafter"/>
</dbReference>
<sequence>MKLDKDTVLRVFERLRSLKILVVGDVILDRYVFGKVERISPEAPVPVVEVEREEFRLGGAGNVASNLSALGVKTYLVGITGEDYGMHMIKGLLRERDIQDLTVRDSSRPTTEKVRVISMSQQLIRIDRENTRTVQGENLRKILDRLEVYVDGIIISDYAKGVVCKEVIEKVKSTGKFYSVDPRPQNVHLYQGAHLMTPNEKEARQMFKAQTLEDLGWGLKRELSLQALAITLGPKGIALFENRLSLYPARARQVYDVTGAGDTVIAVLTACRVAGFDWDISCELANVCAGIVVGKLGTASPSIEEVIEYVEEGERV</sequence>
<dbReference type="Proteomes" id="UP000002574">
    <property type="component" value="Chromosome"/>
</dbReference>
<dbReference type="OrthoDB" id="9802794at2"/>
<keyword evidence="1" id="KW-0808">Transferase</keyword>
<dbReference type="PROSITE" id="PS00583">
    <property type="entry name" value="PFKB_KINASES_1"/>
    <property type="match status" value="1"/>
</dbReference>
<dbReference type="InterPro" id="IPR011611">
    <property type="entry name" value="PfkB_dom"/>
</dbReference>
<gene>
    <name evidence="4" type="primary">rfaE</name>
    <name evidence="4" type="ordered locus">HTH_0439</name>
</gene>
<dbReference type="AlphaFoldDB" id="D3DGF1"/>
<dbReference type="eggNOG" id="COG2870">
    <property type="taxonomic scope" value="Bacteria"/>
</dbReference>
<dbReference type="SUPFAM" id="SSF53613">
    <property type="entry name" value="Ribokinase-like"/>
    <property type="match status" value="1"/>
</dbReference>
<dbReference type="GO" id="GO:0016773">
    <property type="term" value="F:phosphotransferase activity, alcohol group as acceptor"/>
    <property type="evidence" value="ECO:0007669"/>
    <property type="project" value="InterPro"/>
</dbReference>
<evidence type="ECO:0000256" key="2">
    <source>
        <dbReference type="ARBA" id="ARBA00022777"/>
    </source>
</evidence>
<evidence type="ECO:0000313" key="4">
    <source>
        <dbReference type="EMBL" id="BAI68903.1"/>
    </source>
</evidence>
<dbReference type="KEGG" id="hth:HTH_0439"/>
<evidence type="ECO:0000256" key="1">
    <source>
        <dbReference type="ARBA" id="ARBA00022679"/>
    </source>
</evidence>